<protein>
    <recommendedName>
        <fullName evidence="3">NAD-dependent epimerase/dehydratase domain-containing protein</fullName>
    </recommendedName>
</protein>
<accession>A0A9P7BII2</accession>
<dbReference type="Gene3D" id="3.40.50.720">
    <property type="entry name" value="NAD(P)-binding Rossmann-like Domain"/>
    <property type="match status" value="1"/>
</dbReference>
<evidence type="ECO:0000256" key="1">
    <source>
        <dbReference type="ARBA" id="ARBA00023002"/>
    </source>
</evidence>
<dbReference type="EMBL" id="PUHW01000007">
    <property type="protein sequence ID" value="KAG0691143.1"/>
    <property type="molecule type" value="Genomic_DNA"/>
</dbReference>
<proteinExistence type="inferred from homology"/>
<dbReference type="PANTHER" id="PTHR10366:SF564">
    <property type="entry name" value="STEROL-4-ALPHA-CARBOXYLATE 3-DEHYDROGENASE, DECARBOXYLATING"/>
    <property type="match status" value="1"/>
</dbReference>
<feature type="domain" description="NAD-dependent epimerase/dehydratase" evidence="3">
    <location>
        <begin position="6"/>
        <end position="267"/>
    </location>
</feature>
<dbReference type="AlphaFoldDB" id="A0A9P7BII2"/>
<evidence type="ECO:0000256" key="2">
    <source>
        <dbReference type="ARBA" id="ARBA00023445"/>
    </source>
</evidence>
<evidence type="ECO:0000313" key="5">
    <source>
        <dbReference type="Proteomes" id="UP000697127"/>
    </source>
</evidence>
<dbReference type="GO" id="GO:0016616">
    <property type="term" value="F:oxidoreductase activity, acting on the CH-OH group of donors, NAD or NADP as acceptor"/>
    <property type="evidence" value="ECO:0007669"/>
    <property type="project" value="TreeGrafter"/>
</dbReference>
<comment type="caution">
    <text evidence="4">The sequence shown here is derived from an EMBL/GenBank/DDBJ whole genome shotgun (WGS) entry which is preliminary data.</text>
</comment>
<organism evidence="4 5">
    <name type="scientific">Pichia californica</name>
    <dbReference type="NCBI Taxonomy" id="460514"/>
    <lineage>
        <taxon>Eukaryota</taxon>
        <taxon>Fungi</taxon>
        <taxon>Dikarya</taxon>
        <taxon>Ascomycota</taxon>
        <taxon>Saccharomycotina</taxon>
        <taxon>Pichiomycetes</taxon>
        <taxon>Pichiales</taxon>
        <taxon>Pichiaceae</taxon>
        <taxon>Pichia</taxon>
    </lineage>
</organism>
<reference evidence="4" key="1">
    <citation type="submission" date="2020-11" db="EMBL/GenBank/DDBJ databases">
        <title>Kefir isolates.</title>
        <authorList>
            <person name="Marcisauskas S."/>
            <person name="Kim Y."/>
            <person name="Blasche S."/>
        </authorList>
    </citation>
    <scope>NUCLEOTIDE SEQUENCE</scope>
    <source>
        <strain evidence="4">Olga-1</strain>
    </source>
</reference>
<keyword evidence="5" id="KW-1185">Reference proteome</keyword>
<dbReference type="InterPro" id="IPR050425">
    <property type="entry name" value="NAD(P)_dehydrat-like"/>
</dbReference>
<dbReference type="SUPFAM" id="SSF51735">
    <property type="entry name" value="NAD(P)-binding Rossmann-fold domains"/>
    <property type="match status" value="1"/>
</dbReference>
<evidence type="ECO:0000313" key="4">
    <source>
        <dbReference type="EMBL" id="KAG0691143.1"/>
    </source>
</evidence>
<dbReference type="OrthoDB" id="2735536at2759"/>
<evidence type="ECO:0000259" key="3">
    <source>
        <dbReference type="Pfam" id="PF01370"/>
    </source>
</evidence>
<dbReference type="Pfam" id="PF01370">
    <property type="entry name" value="Epimerase"/>
    <property type="match status" value="1"/>
</dbReference>
<comment type="similarity">
    <text evidence="2">Belongs to the NAD(P)-dependent epimerase/dehydratase family. Dihydroflavonol-4-reductase subfamily.</text>
</comment>
<keyword evidence="1" id="KW-0560">Oxidoreductase</keyword>
<name>A0A9P7BII2_9ASCO</name>
<sequence length="347" mass="38522">MAQSTVLVTGVTGFIAHYIVDKLLARKYGVIGTVRSETKGKNIVGKFKELYPDADFTYEIVPDIATPNAFDEVMKKHTEILYVIHTASPVTYDKTKSYEIGYLKPALDGTLNILHAIKKYSPQVTNVVLTSSFAAVRQQGDLYHTAIHTKDSWNPIKWEDVKTEGNAYSASKTAAEKAARKFYEDEKPKYKLATVNPPFVLGPQFFVESVAKSLNYSNDMLSRITGIDPSTTGPLSSCAFLAIHVKDIAEFHILPLENKELASERIFVAASPIIAQKVLNILNDNFPELDGKIAKGDYDSADSLMAKFCPKYDISSTLEKVGGYEFIGLEESVVSVYKQYLSIFNID</sequence>
<dbReference type="PANTHER" id="PTHR10366">
    <property type="entry name" value="NAD DEPENDENT EPIMERASE/DEHYDRATASE"/>
    <property type="match status" value="1"/>
</dbReference>
<dbReference type="InterPro" id="IPR036291">
    <property type="entry name" value="NAD(P)-bd_dom_sf"/>
</dbReference>
<gene>
    <name evidence="4" type="ORF">C6P40_004749</name>
</gene>
<dbReference type="InterPro" id="IPR001509">
    <property type="entry name" value="Epimerase_deHydtase"/>
</dbReference>
<dbReference type="Proteomes" id="UP000697127">
    <property type="component" value="Unassembled WGS sequence"/>
</dbReference>